<name>A0ABP7MC11_9ACTN</name>
<evidence type="ECO:0000313" key="2">
    <source>
        <dbReference type="EMBL" id="GAA3919875.1"/>
    </source>
</evidence>
<dbReference type="Proteomes" id="UP001501000">
    <property type="component" value="Unassembled WGS sequence"/>
</dbReference>
<proteinExistence type="predicted"/>
<protein>
    <submittedName>
        <fullName evidence="2">Nuclear transport factor 2 family protein</fullName>
    </submittedName>
</protein>
<sequence>MHAFRTAVENRDAAAIEALLAEDVVFTSPVAFAPYTGKAITAAVLRAAMRVFEDFTYVREITDTGGRDHALVFTATVGGRRIQGCDFLHVDDDGRIDDFTVMVRPLSAATALAEAMGAQFERIAREAGEAPGSGA</sequence>
<keyword evidence="3" id="KW-1185">Reference proteome</keyword>
<dbReference type="InterPro" id="IPR037401">
    <property type="entry name" value="SnoaL-like"/>
</dbReference>
<organism evidence="2 3">
    <name type="scientific">Streptomyces gulbargensis</name>
    <dbReference type="NCBI Taxonomy" id="364901"/>
    <lineage>
        <taxon>Bacteria</taxon>
        <taxon>Bacillati</taxon>
        <taxon>Actinomycetota</taxon>
        <taxon>Actinomycetes</taxon>
        <taxon>Kitasatosporales</taxon>
        <taxon>Streptomycetaceae</taxon>
        <taxon>Streptomyces</taxon>
    </lineage>
</organism>
<evidence type="ECO:0000259" key="1">
    <source>
        <dbReference type="Pfam" id="PF12680"/>
    </source>
</evidence>
<gene>
    <name evidence="2" type="ORF">GCM10022244_31260</name>
</gene>
<reference evidence="3" key="1">
    <citation type="journal article" date="2019" name="Int. J. Syst. Evol. Microbiol.">
        <title>The Global Catalogue of Microorganisms (GCM) 10K type strain sequencing project: providing services to taxonomists for standard genome sequencing and annotation.</title>
        <authorList>
            <consortium name="The Broad Institute Genomics Platform"/>
            <consortium name="The Broad Institute Genome Sequencing Center for Infectious Disease"/>
            <person name="Wu L."/>
            <person name="Ma J."/>
        </authorList>
    </citation>
    <scope>NUCLEOTIDE SEQUENCE [LARGE SCALE GENOMIC DNA]</scope>
    <source>
        <strain evidence="3">JCM 16956</strain>
    </source>
</reference>
<accession>A0ABP7MC11</accession>
<dbReference type="Pfam" id="PF12680">
    <property type="entry name" value="SnoaL_2"/>
    <property type="match status" value="1"/>
</dbReference>
<comment type="caution">
    <text evidence="2">The sequence shown here is derived from an EMBL/GenBank/DDBJ whole genome shotgun (WGS) entry which is preliminary data.</text>
</comment>
<dbReference type="InterPro" id="IPR032710">
    <property type="entry name" value="NTF2-like_dom_sf"/>
</dbReference>
<dbReference type="EMBL" id="BAABAJ010000008">
    <property type="protein sequence ID" value="GAA3919875.1"/>
    <property type="molecule type" value="Genomic_DNA"/>
</dbReference>
<feature type="domain" description="SnoaL-like" evidence="1">
    <location>
        <begin position="3"/>
        <end position="96"/>
    </location>
</feature>
<dbReference type="Gene3D" id="3.10.450.50">
    <property type="match status" value="1"/>
</dbReference>
<evidence type="ECO:0000313" key="3">
    <source>
        <dbReference type="Proteomes" id="UP001501000"/>
    </source>
</evidence>
<dbReference type="SUPFAM" id="SSF54427">
    <property type="entry name" value="NTF2-like"/>
    <property type="match status" value="1"/>
</dbReference>
<dbReference type="RefSeq" id="WP_345282907.1">
    <property type="nucleotide sequence ID" value="NZ_BAABAJ010000008.1"/>
</dbReference>